<gene>
    <name evidence="2" type="primary">Contig14349.g15284</name>
    <name evidence="2" type="ORF">STYLEM_4985</name>
</gene>
<reference evidence="2 3" key="1">
    <citation type="submission" date="2014-06" db="EMBL/GenBank/DDBJ databases">
        <authorList>
            <person name="Swart Estienne"/>
        </authorList>
    </citation>
    <scope>NUCLEOTIDE SEQUENCE [LARGE SCALE GENOMIC DNA]</scope>
    <source>
        <strain evidence="2 3">130c</strain>
    </source>
</reference>
<sequence length="435" mass="49257">MRISRFILAFASFAVIAQVDCSDIVSQSLIALFGISNFQNTLNHNFLKDNSDLIYAQTASMLTTLPFIATQGYAYAMQDQDSDLSFTGDYVTANQARIQEFKNFQFGIYQGIVTNTGNRDCANLYTEAYQVLKEAHDALNNIIEYQTIGYLPALKDTFRQACQSNGMITCISATEVLLRMLNGDIQLQSCDIPKMFYDKDPTESIRGWKNYQMLVTAHTLYIATLGIGMSAASNIIESNDPNQWLKIQDRFQLQIVQAVKRIRSYYEQALSETMMNAQLMLVNDIKRDDYQSQNLQDIVSNASLSLNLFFNQKKWFIQAYSNQAGIQSSKCQDCFYLYNVNQTYNIFVAAVDSTSAGNMDIINKNWLSLIQQATDKTSLVNTAFNSDCLFGITATDLSANQAWSFPDNWKGYRQITNQYQVLLWSVQGRCPKSEG</sequence>
<protein>
    <submittedName>
        <fullName evidence="2">Uncharacterized protein</fullName>
    </submittedName>
</protein>
<dbReference type="Proteomes" id="UP000039865">
    <property type="component" value="Unassembled WGS sequence"/>
</dbReference>
<organism evidence="2 3">
    <name type="scientific">Stylonychia lemnae</name>
    <name type="common">Ciliate</name>
    <dbReference type="NCBI Taxonomy" id="5949"/>
    <lineage>
        <taxon>Eukaryota</taxon>
        <taxon>Sar</taxon>
        <taxon>Alveolata</taxon>
        <taxon>Ciliophora</taxon>
        <taxon>Intramacronucleata</taxon>
        <taxon>Spirotrichea</taxon>
        <taxon>Stichotrichia</taxon>
        <taxon>Sporadotrichida</taxon>
        <taxon>Oxytrichidae</taxon>
        <taxon>Stylonychinae</taxon>
        <taxon>Stylonychia</taxon>
    </lineage>
</organism>
<accession>A0A078A5F6</accession>
<keyword evidence="3" id="KW-1185">Reference proteome</keyword>
<dbReference type="EMBL" id="CCKQ01004836">
    <property type="protein sequence ID" value="CDW75989.1"/>
    <property type="molecule type" value="Genomic_DNA"/>
</dbReference>
<feature type="signal peptide" evidence="1">
    <location>
        <begin position="1"/>
        <end position="21"/>
    </location>
</feature>
<feature type="chain" id="PRO_5001729279" evidence="1">
    <location>
        <begin position="22"/>
        <end position="435"/>
    </location>
</feature>
<name>A0A078A5F6_STYLE</name>
<proteinExistence type="predicted"/>
<evidence type="ECO:0000256" key="1">
    <source>
        <dbReference type="SAM" id="SignalP"/>
    </source>
</evidence>
<evidence type="ECO:0000313" key="2">
    <source>
        <dbReference type="EMBL" id="CDW75989.1"/>
    </source>
</evidence>
<keyword evidence="1" id="KW-0732">Signal</keyword>
<evidence type="ECO:0000313" key="3">
    <source>
        <dbReference type="Proteomes" id="UP000039865"/>
    </source>
</evidence>
<dbReference type="AlphaFoldDB" id="A0A078A5F6"/>
<dbReference type="InParanoid" id="A0A078A5F6"/>